<evidence type="ECO:0000256" key="13">
    <source>
        <dbReference type="ARBA" id="ARBA00025614"/>
    </source>
</evidence>
<evidence type="ECO:0000256" key="11">
    <source>
        <dbReference type="ARBA" id="ARBA00023310"/>
    </source>
</evidence>
<sequence length="199" mass="20644">MFVTSAYAEDAVPAATGDHAAQGQTTAGTAVPAEGGHGKAVFPPFDPATFSSQLVWLAITFGLFYLFLKKVAMPRIASILDVRSNRIAQDLDQAAKLKGEADTAVAAYEQELAEAKINANSIGQKARDEAKAEADAARKDVEAGLEKKLVEAEARIATIKASAMKDVGAVAETTATAILESLVGKADKGEVAAAVKAAR</sequence>
<keyword evidence="19" id="KW-1185">Reference proteome</keyword>
<dbReference type="RefSeq" id="WP_024927134.1">
    <property type="nucleotide sequence ID" value="NZ_MDEO01000031.1"/>
</dbReference>
<evidence type="ECO:0000256" key="16">
    <source>
        <dbReference type="RuleBase" id="RU003848"/>
    </source>
</evidence>
<comment type="function">
    <text evidence="13">Component of the F(0) channel, it forms part of the peripheral stalk, linking F(1) to F(0). The b'-subunit is a diverged and duplicated form of b found in plants and photosynthetic bacteria.</text>
</comment>
<comment type="subunit">
    <text evidence="14 15">F-type ATPases have 2 components, F(1) - the catalytic core - and F(0) - the membrane proton channel. F(1) has five subunits: alpha(3), beta(3), gamma(1), delta(1), epsilon(1). F(0) has three main subunits: a(1), b(2) and c(10-14). The alpha and beta chains form an alternating ring which encloses part of the gamma chain. F(1) is attached to F(0) by a central stalk formed by the gamma and epsilon chains, while a peripheral stalk is formed by the delta and b chains.</text>
</comment>
<evidence type="ECO:0000256" key="9">
    <source>
        <dbReference type="ARBA" id="ARBA00023065"/>
    </source>
</evidence>
<comment type="similarity">
    <text evidence="2 15 16">Belongs to the ATPase B chain family.</text>
</comment>
<evidence type="ECO:0000256" key="1">
    <source>
        <dbReference type="ARBA" id="ARBA00004377"/>
    </source>
</evidence>
<accession>A0A1C2DVA3</accession>
<keyword evidence="9 15" id="KW-0406">Ion transport</keyword>
<evidence type="ECO:0000256" key="17">
    <source>
        <dbReference type="SAM" id="Coils"/>
    </source>
</evidence>
<dbReference type="GO" id="GO:0005886">
    <property type="term" value="C:plasma membrane"/>
    <property type="evidence" value="ECO:0007669"/>
    <property type="project" value="UniProtKB-SubCell"/>
</dbReference>
<dbReference type="GO" id="GO:0045259">
    <property type="term" value="C:proton-transporting ATP synthase complex"/>
    <property type="evidence" value="ECO:0007669"/>
    <property type="project" value="UniProtKB-KW"/>
</dbReference>
<keyword evidence="17" id="KW-0175">Coiled coil</keyword>
<dbReference type="InterPro" id="IPR002146">
    <property type="entry name" value="ATP_synth_b/b'su_bac/chlpt"/>
</dbReference>
<evidence type="ECO:0000313" key="19">
    <source>
        <dbReference type="Proteomes" id="UP000094412"/>
    </source>
</evidence>
<keyword evidence="3 15" id="KW-0813">Transport</keyword>
<evidence type="ECO:0000256" key="8">
    <source>
        <dbReference type="ARBA" id="ARBA00022989"/>
    </source>
</evidence>
<evidence type="ECO:0000256" key="2">
    <source>
        <dbReference type="ARBA" id="ARBA00005513"/>
    </source>
</evidence>
<keyword evidence="5 15" id="KW-0138">CF(0)</keyword>
<comment type="function">
    <text evidence="12 15">F(1)F(0) ATP synthase produces ATP from ADP in the presence of a proton or sodium gradient. F-type ATPases consist of two structural domains, F(1) containing the extramembraneous catalytic core and F(0) containing the membrane proton channel, linked together by a central stalk and a peripheral stalk. During catalysis, ATP synthesis in the catalytic domain of F(1) is coupled via a rotary mechanism of the central stalk subunits to proton translocation.</text>
</comment>
<evidence type="ECO:0000256" key="5">
    <source>
        <dbReference type="ARBA" id="ARBA00022547"/>
    </source>
</evidence>
<keyword evidence="10 15" id="KW-0472">Membrane</keyword>
<dbReference type="InterPro" id="IPR050059">
    <property type="entry name" value="ATP_synthase_B_chain"/>
</dbReference>
<gene>
    <name evidence="15" type="primary">atpF</name>
    <name evidence="18" type="ORF">QV13_10590</name>
</gene>
<proteinExistence type="inferred from homology"/>
<evidence type="ECO:0000256" key="10">
    <source>
        <dbReference type="ARBA" id="ARBA00023136"/>
    </source>
</evidence>
<dbReference type="Pfam" id="PF00430">
    <property type="entry name" value="ATP-synt_B"/>
    <property type="match status" value="1"/>
</dbReference>
<dbReference type="GO" id="GO:0046961">
    <property type="term" value="F:proton-transporting ATPase activity, rotational mechanism"/>
    <property type="evidence" value="ECO:0007669"/>
    <property type="project" value="TreeGrafter"/>
</dbReference>
<dbReference type="EMBL" id="MDEO01000031">
    <property type="protein sequence ID" value="OCX18692.1"/>
    <property type="molecule type" value="Genomic_DNA"/>
</dbReference>
<dbReference type="PANTHER" id="PTHR33445:SF1">
    <property type="entry name" value="ATP SYNTHASE SUBUNIT B"/>
    <property type="match status" value="1"/>
</dbReference>
<protein>
    <recommendedName>
        <fullName evidence="15">ATP synthase subunit b</fullName>
    </recommendedName>
    <alternativeName>
        <fullName evidence="15">ATP synthase F(0) sector subunit b</fullName>
    </alternativeName>
    <alternativeName>
        <fullName evidence="15">ATPase subunit I</fullName>
    </alternativeName>
    <alternativeName>
        <fullName evidence="15">F-type ATPase subunit b</fullName>
        <shortName evidence="15">F-ATPase subunit b</shortName>
    </alternativeName>
</protein>
<evidence type="ECO:0000313" key="18">
    <source>
        <dbReference type="EMBL" id="OCX18692.1"/>
    </source>
</evidence>
<dbReference type="CDD" id="cd06503">
    <property type="entry name" value="ATP-synt_Fo_b"/>
    <property type="match status" value="1"/>
</dbReference>
<comment type="caution">
    <text evidence="18">The sequence shown here is derived from an EMBL/GenBank/DDBJ whole genome shotgun (WGS) entry which is preliminary data.</text>
</comment>
<dbReference type="NCBIfam" id="NF006612">
    <property type="entry name" value="PRK09174.1"/>
    <property type="match status" value="1"/>
</dbReference>
<evidence type="ECO:0000256" key="15">
    <source>
        <dbReference type="HAMAP-Rule" id="MF_01398"/>
    </source>
</evidence>
<dbReference type="PANTHER" id="PTHR33445">
    <property type="entry name" value="ATP SYNTHASE SUBUNIT B', CHLOROPLASTIC"/>
    <property type="match status" value="1"/>
</dbReference>
<dbReference type="STRING" id="1566387.QV13_10590"/>
<evidence type="ECO:0000256" key="7">
    <source>
        <dbReference type="ARBA" id="ARBA00022781"/>
    </source>
</evidence>
<evidence type="ECO:0000256" key="14">
    <source>
        <dbReference type="ARBA" id="ARBA00025830"/>
    </source>
</evidence>
<dbReference type="GO" id="GO:0046933">
    <property type="term" value="F:proton-transporting ATP synthase activity, rotational mechanism"/>
    <property type="evidence" value="ECO:0007669"/>
    <property type="project" value="UniProtKB-UniRule"/>
</dbReference>
<dbReference type="AlphaFoldDB" id="A0A1C2DVA3"/>
<keyword evidence="6 15" id="KW-0812">Transmembrane</keyword>
<feature type="transmembrane region" description="Helical" evidence="15">
    <location>
        <begin position="50"/>
        <end position="68"/>
    </location>
</feature>
<name>A0A1C2DVA3_9HYPH</name>
<dbReference type="HAMAP" id="MF_01398">
    <property type="entry name" value="ATP_synth_b_bprime"/>
    <property type="match status" value="1"/>
</dbReference>
<keyword evidence="11 15" id="KW-0066">ATP synthesis</keyword>
<evidence type="ECO:0000256" key="4">
    <source>
        <dbReference type="ARBA" id="ARBA00022475"/>
    </source>
</evidence>
<keyword evidence="8 15" id="KW-1133">Transmembrane helix</keyword>
<comment type="subcellular location">
    <subcellularLocation>
        <location evidence="1">Cell inner membrane</location>
        <topology evidence="1">Single-pass membrane protein</topology>
    </subcellularLocation>
    <subcellularLocation>
        <location evidence="15">Cell membrane</location>
        <topology evidence="15">Single-pass membrane protein</topology>
    </subcellularLocation>
</comment>
<evidence type="ECO:0000256" key="3">
    <source>
        <dbReference type="ARBA" id="ARBA00022448"/>
    </source>
</evidence>
<dbReference type="OrthoDB" id="9805716at2"/>
<keyword evidence="4 15" id="KW-1003">Cell membrane</keyword>
<keyword evidence="7 15" id="KW-0375">Hydrogen ion transport</keyword>
<dbReference type="Proteomes" id="UP000094412">
    <property type="component" value="Unassembled WGS sequence"/>
</dbReference>
<evidence type="ECO:0000256" key="6">
    <source>
        <dbReference type="ARBA" id="ARBA00022692"/>
    </source>
</evidence>
<evidence type="ECO:0000256" key="12">
    <source>
        <dbReference type="ARBA" id="ARBA00025198"/>
    </source>
</evidence>
<reference evidence="18 19" key="1">
    <citation type="submission" date="2016-08" db="EMBL/GenBank/DDBJ databases">
        <title>Whole genome sequence of Mesorhizobium sp. strain UASWS1009 isolated from industrial sewage.</title>
        <authorList>
            <person name="Crovadore J."/>
            <person name="Calmin G."/>
            <person name="Chablais R."/>
            <person name="Cochard B."/>
            <person name="Lefort F."/>
        </authorList>
    </citation>
    <scope>NUCLEOTIDE SEQUENCE [LARGE SCALE GENOMIC DNA]</scope>
    <source>
        <strain evidence="18 19">UASWS1009</strain>
    </source>
</reference>
<organism evidence="18 19">
    <name type="scientific">Mesorhizobium hungaricum</name>
    <dbReference type="NCBI Taxonomy" id="1566387"/>
    <lineage>
        <taxon>Bacteria</taxon>
        <taxon>Pseudomonadati</taxon>
        <taxon>Pseudomonadota</taxon>
        <taxon>Alphaproteobacteria</taxon>
        <taxon>Hyphomicrobiales</taxon>
        <taxon>Phyllobacteriaceae</taxon>
        <taxon>Mesorhizobium</taxon>
    </lineage>
</organism>
<feature type="coiled-coil region" evidence="17">
    <location>
        <begin position="98"/>
        <end position="162"/>
    </location>
</feature>